<protein>
    <submittedName>
        <fullName evidence="2">Uncharacterized protein</fullName>
    </submittedName>
</protein>
<feature type="region of interest" description="Disordered" evidence="1">
    <location>
        <begin position="1"/>
        <end position="30"/>
    </location>
</feature>
<comment type="caution">
    <text evidence="2">The sequence shown here is derived from an EMBL/GenBank/DDBJ whole genome shotgun (WGS) entry which is preliminary data.</text>
</comment>
<accession>A0ABR0CDI0</accession>
<evidence type="ECO:0000256" key="1">
    <source>
        <dbReference type="SAM" id="MobiDB-lite"/>
    </source>
</evidence>
<keyword evidence="3" id="KW-1185">Reference proteome</keyword>
<organism evidence="2 3">
    <name type="scientific">Purpureocillium lilacinum</name>
    <name type="common">Paecilomyces lilacinus</name>
    <dbReference type="NCBI Taxonomy" id="33203"/>
    <lineage>
        <taxon>Eukaryota</taxon>
        <taxon>Fungi</taxon>
        <taxon>Dikarya</taxon>
        <taxon>Ascomycota</taxon>
        <taxon>Pezizomycotina</taxon>
        <taxon>Sordariomycetes</taxon>
        <taxon>Hypocreomycetidae</taxon>
        <taxon>Hypocreales</taxon>
        <taxon>Ophiocordycipitaceae</taxon>
        <taxon>Purpureocillium</taxon>
    </lineage>
</organism>
<evidence type="ECO:0000313" key="3">
    <source>
        <dbReference type="Proteomes" id="UP001287286"/>
    </source>
</evidence>
<gene>
    <name evidence="2" type="ORF">Purlil1_1089</name>
</gene>
<proteinExistence type="predicted"/>
<dbReference type="EMBL" id="JAWRVI010000003">
    <property type="protein sequence ID" value="KAK4094484.1"/>
    <property type="molecule type" value="Genomic_DNA"/>
</dbReference>
<dbReference type="Proteomes" id="UP001287286">
    <property type="component" value="Unassembled WGS sequence"/>
</dbReference>
<name>A0ABR0CDI0_PURLI</name>
<reference evidence="2 3" key="1">
    <citation type="journal article" date="2024" name="Microbiol. Resour. Announc.">
        <title>Genome annotations for the ascomycete fungi Trichoderma harzianum, Trichoderma aggressivum, and Purpureocillium lilacinum.</title>
        <authorList>
            <person name="Beijen E.P.W."/>
            <person name="Ohm R.A."/>
        </authorList>
    </citation>
    <scope>NUCLEOTIDE SEQUENCE [LARGE SCALE GENOMIC DNA]</scope>
    <source>
        <strain evidence="2 3">CBS 150709</strain>
    </source>
</reference>
<sequence length="422" mass="45690">MPCPFSRLSTPEHDFHAGPLPPPGSPVSRKRRGQAAFLLDRQPFTPHPTLSHYACFPGPDLAYLASPGVLWGAVALYVGYVRRPDDGKLGCISGHTGRHSADGLAGSTGPERRAKEKGTPEECWRITPLFHASFHMASVAASCWLVRPGSGHGIGPCWFGINPIYAQTPKPGTEGLGDGMSGDTPDSPLYIIRMAPLGVVRNTIWLARLGLSHEKSPNDPPEVTQFISAPPSEELISSRIPVSNSLFFRCPLGPAFYPPGLSLSVPRGLGARPHASPRTAAVGKSVPDGRKRVCSSGARPCSKVSPSMVAERCYRWWRPGNVPGDSPRRRAVCAPDLGKKDGPLVLPVRHPLLRASGSAGDDGAFCFFLFWMRWGRRWWCQSQQPIANQKSTTTWRKGGGVASRTWIPRIGAPLRNRASPVD</sequence>
<evidence type="ECO:0000313" key="2">
    <source>
        <dbReference type="EMBL" id="KAK4094484.1"/>
    </source>
</evidence>